<reference evidence="1" key="1">
    <citation type="submission" date="2019-08" db="EMBL/GenBank/DDBJ databases">
        <authorList>
            <person name="Kucharzyk K."/>
            <person name="Murdoch R.W."/>
            <person name="Higgins S."/>
            <person name="Loffler F."/>
        </authorList>
    </citation>
    <scope>NUCLEOTIDE SEQUENCE</scope>
</reference>
<name>A0A645EB96_9ZZZZ</name>
<accession>A0A645EB96</accession>
<dbReference type="EMBL" id="VSSQ01044134">
    <property type="protein sequence ID" value="MPM97932.1"/>
    <property type="molecule type" value="Genomic_DNA"/>
</dbReference>
<comment type="caution">
    <text evidence="1">The sequence shown here is derived from an EMBL/GenBank/DDBJ whole genome shotgun (WGS) entry which is preliminary data.</text>
</comment>
<evidence type="ECO:0000313" key="1">
    <source>
        <dbReference type="EMBL" id="MPM97932.1"/>
    </source>
</evidence>
<sequence>MDKAHGFGNGFIDEHIDINAADRNAQGLFFEPGTFAVGTLCFAHKQFQFRAGPVAGRFFVSAFKIVYQPLKIRHIGAASVFIATMKRQFSAFCTIQ</sequence>
<dbReference type="AlphaFoldDB" id="A0A645EB96"/>
<organism evidence="1">
    <name type="scientific">bioreactor metagenome</name>
    <dbReference type="NCBI Taxonomy" id="1076179"/>
    <lineage>
        <taxon>unclassified sequences</taxon>
        <taxon>metagenomes</taxon>
        <taxon>ecological metagenomes</taxon>
    </lineage>
</organism>
<proteinExistence type="predicted"/>
<protein>
    <submittedName>
        <fullName evidence="1">Uncharacterized protein</fullName>
    </submittedName>
</protein>
<gene>
    <name evidence="1" type="ORF">SDC9_145112</name>
</gene>